<name>A0A0J8D9S4_CLOCY</name>
<keyword evidence="1" id="KW-0472">Membrane</keyword>
<dbReference type="Proteomes" id="UP000036756">
    <property type="component" value="Unassembled WGS sequence"/>
</dbReference>
<comment type="caution">
    <text evidence="2">The sequence shown here is derived from an EMBL/GenBank/DDBJ whole genome shotgun (WGS) entry which is preliminary data.</text>
</comment>
<keyword evidence="1" id="KW-1133">Transmembrane helix</keyword>
<feature type="transmembrane region" description="Helical" evidence="1">
    <location>
        <begin position="57"/>
        <end position="80"/>
    </location>
</feature>
<organism evidence="2 3">
    <name type="scientific">Clostridium cylindrosporum DSM 605</name>
    <dbReference type="NCBI Taxonomy" id="1121307"/>
    <lineage>
        <taxon>Bacteria</taxon>
        <taxon>Bacillati</taxon>
        <taxon>Bacillota</taxon>
        <taxon>Clostridia</taxon>
        <taxon>Eubacteriales</taxon>
        <taxon>Clostridiaceae</taxon>
        <taxon>Clostridium</taxon>
    </lineage>
</organism>
<dbReference type="PATRIC" id="fig|1121307.3.peg.653"/>
<proteinExistence type="predicted"/>
<evidence type="ECO:0000256" key="1">
    <source>
        <dbReference type="SAM" id="Phobius"/>
    </source>
</evidence>
<dbReference type="AlphaFoldDB" id="A0A0J8D9S4"/>
<feature type="transmembrane region" description="Helical" evidence="1">
    <location>
        <begin position="7"/>
        <end position="25"/>
    </location>
</feature>
<feature type="transmembrane region" description="Helical" evidence="1">
    <location>
        <begin position="257"/>
        <end position="273"/>
    </location>
</feature>
<protein>
    <recommendedName>
        <fullName evidence="4">Methyltransferase domain-containing protein</fullName>
    </recommendedName>
</protein>
<evidence type="ECO:0000313" key="2">
    <source>
        <dbReference type="EMBL" id="KMT21054.1"/>
    </source>
</evidence>
<accession>A0A0J8D9S4</accession>
<gene>
    <name evidence="2" type="ORF">CLCY_1c02880</name>
</gene>
<evidence type="ECO:0008006" key="4">
    <source>
        <dbReference type="Google" id="ProtNLM"/>
    </source>
</evidence>
<keyword evidence="3" id="KW-1185">Reference proteome</keyword>
<keyword evidence="1" id="KW-0812">Transmembrane</keyword>
<evidence type="ECO:0000313" key="3">
    <source>
        <dbReference type="Proteomes" id="UP000036756"/>
    </source>
</evidence>
<dbReference type="EMBL" id="LFVU01000028">
    <property type="protein sequence ID" value="KMT21054.1"/>
    <property type="molecule type" value="Genomic_DNA"/>
</dbReference>
<sequence>MNRARYLRLFIFAIAILFSLFYPLYVRNCLLEVLPYLVASNPMSEVVMQNIAVNKLLIFNSLLIILFPISLLYIFLLGRFSIGERLLFRRNQVNPNSKKNFQLEKWYDTTRRFLGNDWFVHMYRAIEQENFVPKKSGLTFVSPAANKGVYEKFLYDYLKQKGISIKFVIADIDEIENHAAKEINDENLRIFHGKEALKIGEYLLEVGETKADVIFDVKGSLWYSLRSDIDQRILFKKFYSVLKDDGLIIIDNSKKSFLSFCIYYLFGYVSWYAETSTGFLLNKNKKKNRKFKEYIDSHFEQKELSFQNEFGDLFGIIVLKKKHYED</sequence>
<reference evidence="2 3" key="1">
    <citation type="submission" date="2015-06" db="EMBL/GenBank/DDBJ databases">
        <title>Draft genome sequence of the purine-degrading Clostridium cylindrosporum HC-1 (DSM 605).</title>
        <authorList>
            <person name="Poehlein A."/>
            <person name="Schiel-Bengelsdorf B."/>
            <person name="Bengelsdorf F."/>
            <person name="Daniel R."/>
            <person name="Duerre P."/>
        </authorList>
    </citation>
    <scope>NUCLEOTIDE SEQUENCE [LARGE SCALE GENOMIC DNA]</scope>
    <source>
        <strain evidence="2 3">DSM 605</strain>
    </source>
</reference>